<evidence type="ECO:0000256" key="3">
    <source>
        <dbReference type="ARBA" id="ARBA00022989"/>
    </source>
</evidence>
<keyword evidence="3 6" id="KW-1133">Transmembrane helix</keyword>
<evidence type="ECO:0000256" key="6">
    <source>
        <dbReference type="SAM" id="Phobius"/>
    </source>
</evidence>
<evidence type="ECO:0000256" key="4">
    <source>
        <dbReference type="ARBA" id="ARBA00023136"/>
    </source>
</evidence>
<organism evidence="7 8">
    <name type="scientific">Diaporthe australafricana</name>
    <dbReference type="NCBI Taxonomy" id="127596"/>
    <lineage>
        <taxon>Eukaryota</taxon>
        <taxon>Fungi</taxon>
        <taxon>Dikarya</taxon>
        <taxon>Ascomycota</taxon>
        <taxon>Pezizomycotina</taxon>
        <taxon>Sordariomycetes</taxon>
        <taxon>Sordariomycetidae</taxon>
        <taxon>Diaporthales</taxon>
        <taxon>Diaporthaceae</taxon>
        <taxon>Diaporthe</taxon>
    </lineage>
</organism>
<sequence>MEGASSTEVVATSTIVNSLNPTPAWSNSTTTGLTATTISGQASASASATQTPSSRQLSTGSIVGIAIGSVAGLILLILLVFFALGFRIQRERSRRHGTTTEAPELRDEHHATGATSGAPHGKAELADAEYTRRLERLHNGAKPELDGGPVRKLAWRLFSTIGSVSRREMRQVPAELGTQPPTPGPHELPGDDILQSGNEQPRQSRDAM</sequence>
<proteinExistence type="predicted"/>
<dbReference type="PANTHER" id="PTHR15549">
    <property type="entry name" value="PAIRED IMMUNOGLOBULIN-LIKE TYPE 2 RECEPTOR"/>
    <property type="match status" value="1"/>
</dbReference>
<name>A0ABR3W1V5_9PEZI</name>
<keyword evidence="2 6" id="KW-0812">Transmembrane</keyword>
<dbReference type="InterPro" id="IPR051694">
    <property type="entry name" value="Immunoregulatory_rcpt-like"/>
</dbReference>
<dbReference type="EMBL" id="JAWRVE010000177">
    <property type="protein sequence ID" value="KAL1851074.1"/>
    <property type="molecule type" value="Genomic_DNA"/>
</dbReference>
<feature type="region of interest" description="Disordered" evidence="5">
    <location>
        <begin position="93"/>
        <end position="123"/>
    </location>
</feature>
<feature type="region of interest" description="Disordered" evidence="5">
    <location>
        <begin position="168"/>
        <end position="208"/>
    </location>
</feature>
<accession>A0ABR3W1V5</accession>
<evidence type="ECO:0000256" key="5">
    <source>
        <dbReference type="SAM" id="MobiDB-lite"/>
    </source>
</evidence>
<comment type="caution">
    <text evidence="7">The sequence shown here is derived from an EMBL/GenBank/DDBJ whole genome shotgun (WGS) entry which is preliminary data.</text>
</comment>
<keyword evidence="4 6" id="KW-0472">Membrane</keyword>
<evidence type="ECO:0000256" key="2">
    <source>
        <dbReference type="ARBA" id="ARBA00022692"/>
    </source>
</evidence>
<reference evidence="7 8" key="1">
    <citation type="journal article" date="2024" name="IMA Fungus">
        <title>IMA Genome - F19 : A genome assembly and annotation guide to empower mycologists, including annotated draft genome sequences of Ceratocystis pirilliformis, Diaporthe australafricana, Fusarium ophioides, Paecilomyces lecythidis, and Sporothrix stenoceras.</title>
        <authorList>
            <person name="Aylward J."/>
            <person name="Wilson A.M."/>
            <person name="Visagie C.M."/>
            <person name="Spraker J."/>
            <person name="Barnes I."/>
            <person name="Buitendag C."/>
            <person name="Ceriani C."/>
            <person name="Del Mar Angel L."/>
            <person name="du Plessis D."/>
            <person name="Fuchs T."/>
            <person name="Gasser K."/>
            <person name="Kramer D."/>
            <person name="Li W."/>
            <person name="Munsamy K."/>
            <person name="Piso A."/>
            <person name="Price J.L."/>
            <person name="Sonnekus B."/>
            <person name="Thomas C."/>
            <person name="van der Nest A."/>
            <person name="van Dijk A."/>
            <person name="van Heerden A."/>
            <person name="van Vuuren N."/>
            <person name="Yilmaz N."/>
            <person name="Duong T.A."/>
            <person name="van der Merwe N.A."/>
            <person name="Wingfield M.J."/>
            <person name="Wingfield B.D."/>
        </authorList>
    </citation>
    <scope>NUCLEOTIDE SEQUENCE [LARGE SCALE GENOMIC DNA]</scope>
    <source>
        <strain evidence="7 8">CMW 18300</strain>
    </source>
</reference>
<gene>
    <name evidence="7" type="ORF">Daus18300_012683</name>
</gene>
<dbReference type="Proteomes" id="UP001583177">
    <property type="component" value="Unassembled WGS sequence"/>
</dbReference>
<comment type="subcellular location">
    <subcellularLocation>
        <location evidence="1">Membrane</location>
        <topology evidence="1">Single-pass membrane protein</topology>
    </subcellularLocation>
</comment>
<feature type="transmembrane region" description="Helical" evidence="6">
    <location>
        <begin position="62"/>
        <end position="86"/>
    </location>
</feature>
<evidence type="ECO:0000313" key="7">
    <source>
        <dbReference type="EMBL" id="KAL1851074.1"/>
    </source>
</evidence>
<evidence type="ECO:0000256" key="1">
    <source>
        <dbReference type="ARBA" id="ARBA00004167"/>
    </source>
</evidence>
<dbReference type="PANTHER" id="PTHR15549:SF30">
    <property type="entry name" value="MID2 DOMAIN-CONTAINING PROTEIN"/>
    <property type="match status" value="1"/>
</dbReference>
<protein>
    <submittedName>
        <fullName evidence="7">Uncharacterized protein</fullName>
    </submittedName>
</protein>
<keyword evidence="8" id="KW-1185">Reference proteome</keyword>
<evidence type="ECO:0000313" key="8">
    <source>
        <dbReference type="Proteomes" id="UP001583177"/>
    </source>
</evidence>